<dbReference type="InterPro" id="IPR012338">
    <property type="entry name" value="Beta-lactam/transpept-like"/>
</dbReference>
<gene>
    <name evidence="4" type="ORF">K489DRAFT_318503</name>
</gene>
<dbReference type="Gene3D" id="3.40.710.10">
    <property type="entry name" value="DD-peptidase/beta-lactamase superfamily"/>
    <property type="match status" value="1"/>
</dbReference>
<name>A0A6J3M6Z4_9PEZI</name>
<dbReference type="RefSeq" id="XP_033460325.1">
    <property type="nucleotide sequence ID" value="XM_033601326.1"/>
</dbReference>
<evidence type="ECO:0000313" key="3">
    <source>
        <dbReference type="Proteomes" id="UP000504637"/>
    </source>
</evidence>
<evidence type="ECO:0000256" key="1">
    <source>
        <dbReference type="ARBA" id="ARBA00038215"/>
    </source>
</evidence>
<organism evidence="4">
    <name type="scientific">Dissoconium aciculare CBS 342.82</name>
    <dbReference type="NCBI Taxonomy" id="1314786"/>
    <lineage>
        <taxon>Eukaryota</taxon>
        <taxon>Fungi</taxon>
        <taxon>Dikarya</taxon>
        <taxon>Ascomycota</taxon>
        <taxon>Pezizomycotina</taxon>
        <taxon>Dothideomycetes</taxon>
        <taxon>Dothideomycetidae</taxon>
        <taxon>Mycosphaerellales</taxon>
        <taxon>Dissoconiaceae</taxon>
        <taxon>Dissoconium</taxon>
    </lineage>
</organism>
<reference evidence="4" key="1">
    <citation type="submission" date="2020-01" db="EMBL/GenBank/DDBJ databases">
        <authorList>
            <consortium name="DOE Joint Genome Institute"/>
            <person name="Haridas S."/>
            <person name="Albert R."/>
            <person name="Binder M."/>
            <person name="Bloem J."/>
            <person name="Labutti K."/>
            <person name="Salamov A."/>
            <person name="Andreopoulos B."/>
            <person name="Baker S.E."/>
            <person name="Barry K."/>
            <person name="Bills G."/>
            <person name="Bluhm B.H."/>
            <person name="Cannon C."/>
            <person name="Castanera R."/>
            <person name="Culley D.E."/>
            <person name="Daum C."/>
            <person name="Ezra D."/>
            <person name="Gonzalez J.B."/>
            <person name="Henrissat B."/>
            <person name="Kuo A."/>
            <person name="Liang C."/>
            <person name="Lipzen A."/>
            <person name="Lutzoni F."/>
            <person name="Magnuson J."/>
            <person name="Mondo S."/>
            <person name="Nolan M."/>
            <person name="Ohm R."/>
            <person name="Pangilinan J."/>
            <person name="Park H.-J."/>
            <person name="Ramirez L."/>
            <person name="Alfaro M."/>
            <person name="Sun H."/>
            <person name="Tritt A."/>
            <person name="Yoshinaga Y."/>
            <person name="Zwiers L.-H."/>
            <person name="Turgeon B.G."/>
            <person name="Goodwin S.B."/>
            <person name="Spatafora J.W."/>
            <person name="Crous P.W."/>
            <person name="Grigoriev I.V."/>
        </authorList>
    </citation>
    <scope>NUCLEOTIDE SEQUENCE</scope>
    <source>
        <strain evidence="4">CBS 342.82</strain>
    </source>
</reference>
<comment type="similarity">
    <text evidence="1">Belongs to the peptidase S12 family.</text>
</comment>
<dbReference type="PANTHER" id="PTHR46825">
    <property type="entry name" value="D-ALANYL-D-ALANINE-CARBOXYPEPTIDASE/ENDOPEPTIDASE AMPH"/>
    <property type="match status" value="1"/>
</dbReference>
<dbReference type="AlphaFoldDB" id="A0A6J3M6Z4"/>
<dbReference type="Pfam" id="PF00144">
    <property type="entry name" value="Beta-lactamase"/>
    <property type="match status" value="1"/>
</dbReference>
<feature type="domain" description="Beta-lactamase-related" evidence="2">
    <location>
        <begin position="25"/>
        <end position="366"/>
    </location>
</feature>
<dbReference type="Proteomes" id="UP000504637">
    <property type="component" value="Unplaced"/>
</dbReference>
<dbReference type="OrthoDB" id="5946976at2759"/>
<reference evidence="4" key="3">
    <citation type="submission" date="2025-08" db="UniProtKB">
        <authorList>
            <consortium name="RefSeq"/>
        </authorList>
    </citation>
    <scope>IDENTIFICATION</scope>
    <source>
        <strain evidence="4">CBS 342.82</strain>
    </source>
</reference>
<dbReference type="PANTHER" id="PTHR46825:SF14">
    <property type="entry name" value="BETA-LACTAMASE-RELATED DOMAIN-CONTAINING PROTEIN"/>
    <property type="match status" value="1"/>
</dbReference>
<proteinExistence type="inferred from homology"/>
<evidence type="ECO:0000259" key="2">
    <source>
        <dbReference type="Pfam" id="PF00144"/>
    </source>
</evidence>
<dbReference type="InterPro" id="IPR001466">
    <property type="entry name" value="Beta-lactam-related"/>
</dbReference>
<dbReference type="InterPro" id="IPR050491">
    <property type="entry name" value="AmpC-like"/>
</dbReference>
<accession>A0A6J3M6Z4</accession>
<reference evidence="4" key="2">
    <citation type="submission" date="2020-04" db="EMBL/GenBank/DDBJ databases">
        <authorList>
            <consortium name="NCBI Genome Project"/>
        </authorList>
    </citation>
    <scope>NUCLEOTIDE SEQUENCE</scope>
    <source>
        <strain evidence="4">CBS 342.82</strain>
    </source>
</reference>
<evidence type="ECO:0000313" key="4">
    <source>
        <dbReference type="RefSeq" id="XP_033460325.1"/>
    </source>
</evidence>
<dbReference type="GeneID" id="54359126"/>
<keyword evidence="3" id="KW-1185">Reference proteome</keyword>
<dbReference type="SUPFAM" id="SSF56601">
    <property type="entry name" value="beta-lactamase/transpeptidase-like"/>
    <property type="match status" value="1"/>
</dbReference>
<sequence>MDVLAVKRRLEAIEPTVHKICEVAGAPGISITVSSHGEHIYSLNAGFSNLETRQPVTSATRFPVGTMAKTFTASAAGALVAEGLLKWNTPIREIIPELHTTSPTVTENLTMVDLLSHRAGLGRSNFWWQGASATPLLEKRDLLPFYNKMPISGQFREDWGYSNWGYALAGEVIERLTGKSYSQVLREKVLAPAGLNDTTFESFDPSGAANLALPYAALDDGSLHRLAHPTYNDKTIMAPALGGVSTVEDLANYCVCLLQAFKYESNANKNSAPPSIKHALMQLSGHIFIGAALREKSYAFGWYRTELPNTVLGMGWNSIYVNKMPRIVPRTHVGPLIAHGGSLPGYHTSIALLPGIESSVVACTNSIALGDVSGWVCMAIIEVLVDTQEPSDYVALAAEAAQNAKMNVKNFQAKLEANRTNGAGPREIHEYVGTYRDEKRGWSIDVRRCASSPSGMEVAFQGLDNQAWSLSHFERDTFLWLASREEQVKRGRMVTYPLVADHFKLHFQEHQNRIDRILWKHELGASEETQYLFKIT</sequence>
<protein>
    <submittedName>
        <fullName evidence="4">D-aminoacylase</fullName>
    </submittedName>
</protein>